<feature type="compositionally biased region" description="Low complexity" evidence="3">
    <location>
        <begin position="1"/>
        <end position="18"/>
    </location>
</feature>
<dbReference type="GO" id="GO:0008199">
    <property type="term" value="F:ferric iron binding"/>
    <property type="evidence" value="ECO:0007669"/>
    <property type="project" value="InterPro"/>
</dbReference>
<dbReference type="InterPro" id="IPR012347">
    <property type="entry name" value="Ferritin-like"/>
</dbReference>
<dbReference type="Proteomes" id="UP000199062">
    <property type="component" value="Unassembled WGS sequence"/>
</dbReference>
<dbReference type="InterPro" id="IPR009078">
    <property type="entry name" value="Ferritin-like_SF"/>
</dbReference>
<comment type="similarity">
    <text evidence="1 2">Belongs to the Dps family.</text>
</comment>
<dbReference type="PRINTS" id="PR01346">
    <property type="entry name" value="HELNAPAPROT"/>
</dbReference>
<dbReference type="InterPro" id="IPR002177">
    <property type="entry name" value="DPS_DNA-bd"/>
</dbReference>
<dbReference type="GO" id="GO:0003677">
    <property type="term" value="F:DNA binding"/>
    <property type="evidence" value="ECO:0007669"/>
    <property type="project" value="UniProtKB-KW"/>
</dbReference>
<keyword evidence="5" id="KW-0238">DNA-binding</keyword>
<dbReference type="Pfam" id="PF00210">
    <property type="entry name" value="Ferritin"/>
    <property type="match status" value="1"/>
</dbReference>
<organism evidence="5 6">
    <name type="scientific">Halomicrobium zhouii</name>
    <dbReference type="NCBI Taxonomy" id="767519"/>
    <lineage>
        <taxon>Archaea</taxon>
        <taxon>Methanobacteriati</taxon>
        <taxon>Methanobacteriota</taxon>
        <taxon>Stenosarchaea group</taxon>
        <taxon>Halobacteria</taxon>
        <taxon>Halobacteriales</taxon>
        <taxon>Haloarculaceae</taxon>
        <taxon>Halomicrobium</taxon>
    </lineage>
</organism>
<name>A0A1I6M1L3_9EURY</name>
<evidence type="ECO:0000256" key="1">
    <source>
        <dbReference type="ARBA" id="ARBA00009497"/>
    </source>
</evidence>
<dbReference type="PROSITE" id="PS00818">
    <property type="entry name" value="DPS_1"/>
    <property type="match status" value="1"/>
</dbReference>
<dbReference type="OrthoDB" id="8265at2157"/>
<keyword evidence="6" id="KW-1185">Reference proteome</keyword>
<feature type="domain" description="Ferritin/DPS" evidence="4">
    <location>
        <begin position="71"/>
        <end position="210"/>
    </location>
</feature>
<evidence type="ECO:0000256" key="2">
    <source>
        <dbReference type="RuleBase" id="RU003875"/>
    </source>
</evidence>
<dbReference type="EMBL" id="FOZK01000004">
    <property type="protein sequence ID" value="SFS09606.1"/>
    <property type="molecule type" value="Genomic_DNA"/>
</dbReference>
<gene>
    <name evidence="5" type="ORF">SAMN05216559_3545</name>
</gene>
<feature type="region of interest" description="Disordered" evidence="3">
    <location>
        <begin position="1"/>
        <end position="54"/>
    </location>
</feature>
<dbReference type="GO" id="GO:0016722">
    <property type="term" value="F:oxidoreductase activity, acting on metal ions"/>
    <property type="evidence" value="ECO:0007669"/>
    <property type="project" value="InterPro"/>
</dbReference>
<dbReference type="AlphaFoldDB" id="A0A1I6M1L3"/>
<evidence type="ECO:0000313" key="5">
    <source>
        <dbReference type="EMBL" id="SFS09606.1"/>
    </source>
</evidence>
<dbReference type="PANTHER" id="PTHR42932">
    <property type="entry name" value="GENERAL STRESS PROTEIN 20U"/>
    <property type="match status" value="1"/>
</dbReference>
<evidence type="ECO:0000259" key="4">
    <source>
        <dbReference type="Pfam" id="PF00210"/>
    </source>
</evidence>
<evidence type="ECO:0000313" key="6">
    <source>
        <dbReference type="Proteomes" id="UP000199062"/>
    </source>
</evidence>
<proteinExistence type="inferred from homology"/>
<feature type="compositionally biased region" description="Low complexity" evidence="3">
    <location>
        <begin position="26"/>
        <end position="49"/>
    </location>
</feature>
<dbReference type="STRING" id="767519.SAMN05216559_3545"/>
<dbReference type="CDD" id="cd01043">
    <property type="entry name" value="DPS"/>
    <property type="match status" value="1"/>
</dbReference>
<dbReference type="SUPFAM" id="SSF47240">
    <property type="entry name" value="Ferritin-like"/>
    <property type="match status" value="1"/>
</dbReference>
<dbReference type="InterPro" id="IPR023188">
    <property type="entry name" value="DPS_DNA-bd_CS"/>
</dbReference>
<accession>A0A1I6M1L3</accession>
<dbReference type="Gene3D" id="1.20.1260.10">
    <property type="match status" value="1"/>
</dbReference>
<dbReference type="NCBIfam" id="NF006975">
    <property type="entry name" value="PRK09448.1"/>
    <property type="match status" value="1"/>
</dbReference>
<dbReference type="InterPro" id="IPR008331">
    <property type="entry name" value="Ferritin_DPS_dom"/>
</dbReference>
<sequence length="224" mass="24711">MSHQQPPTQSQQSEQPPNDQQPPQPQHAQQQVQMQSQGGQLQRQSQPRQADQRLFPTRNFLDERVRATSITALNQVLADITAVTMQTKTAHWNVRGPNFYQLHELFEDVADTLEAFTDDIAERATALGGQAHGTAPVVARESYVPQMPPTLSDEQALLEAIASSLARFDATLYEQINAVSEQGDLDTADLLNEVSRGVSKALWLVEAHLQGQGPVPGQAQRGMQ</sequence>
<evidence type="ECO:0000256" key="3">
    <source>
        <dbReference type="SAM" id="MobiDB-lite"/>
    </source>
</evidence>
<reference evidence="5 6" key="1">
    <citation type="submission" date="2016-10" db="EMBL/GenBank/DDBJ databases">
        <authorList>
            <person name="de Groot N.N."/>
        </authorList>
    </citation>
    <scope>NUCLEOTIDE SEQUENCE [LARGE SCALE GENOMIC DNA]</scope>
    <source>
        <strain evidence="5 6">CGMCC 1.10457</strain>
    </source>
</reference>
<protein>
    <submittedName>
        <fullName evidence="5">Starvation-inducible DNA-binding protein</fullName>
    </submittedName>
</protein>
<dbReference type="PANTHER" id="PTHR42932:SF3">
    <property type="entry name" value="DNA PROTECTION DURING STARVATION PROTEIN"/>
    <property type="match status" value="1"/>
</dbReference>
<dbReference type="RefSeq" id="WP_089818209.1">
    <property type="nucleotide sequence ID" value="NZ_FOZK01000004.1"/>
</dbReference>